<dbReference type="SUPFAM" id="SSF54719">
    <property type="entry name" value="Fe,Mn superoxide dismutase (SOD), C-terminal domain"/>
    <property type="match status" value="1"/>
</dbReference>
<gene>
    <name evidence="9" type="ORF">SAMN04487959_11514</name>
</gene>
<sequence length="202" mass="22927">MKHEFPDLPYAYDALEPVIDETTMRLHHTKHHKTYYDKFVDAISGTDMENKSLEEIFASISQQPAVVRNNGGGLWNHTLYWNCMTPNAKEPSGPAVDAIKAKFGSVDEFKDAFTKAGIGQFGSGWAWLVVKPGGELEITSTANQDNPLMDVASVQGTPILGCDVWEHAYYISYQNRRPEYLDNWWKVVNWDYVNELYEAATK</sequence>
<dbReference type="RefSeq" id="WP_092848999.1">
    <property type="nucleotide sequence ID" value="NZ_FOPY01000015.1"/>
</dbReference>
<feature type="binding site" evidence="5">
    <location>
        <position position="163"/>
    </location>
    <ligand>
        <name>Mn(2+)</name>
        <dbReference type="ChEBI" id="CHEBI:29035"/>
    </ligand>
</feature>
<evidence type="ECO:0000313" key="10">
    <source>
        <dbReference type="Proteomes" id="UP000199040"/>
    </source>
</evidence>
<organism evidence="9 10">
    <name type="scientific">Modicisalibacter xianhensis</name>
    <dbReference type="NCBI Taxonomy" id="442341"/>
    <lineage>
        <taxon>Bacteria</taxon>
        <taxon>Pseudomonadati</taxon>
        <taxon>Pseudomonadota</taxon>
        <taxon>Gammaproteobacteria</taxon>
        <taxon>Oceanospirillales</taxon>
        <taxon>Halomonadaceae</taxon>
        <taxon>Modicisalibacter</taxon>
    </lineage>
</organism>
<dbReference type="EC" id="1.15.1.1" evidence="2 6"/>
<evidence type="ECO:0000256" key="6">
    <source>
        <dbReference type="RuleBase" id="RU000414"/>
    </source>
</evidence>
<dbReference type="Gene3D" id="3.55.40.20">
    <property type="entry name" value="Iron/manganese superoxide dismutase, C-terminal domain"/>
    <property type="match status" value="1"/>
</dbReference>
<protein>
    <recommendedName>
        <fullName evidence="2 6">Superoxide dismutase</fullName>
        <ecNumber evidence="2 6">1.15.1.1</ecNumber>
    </recommendedName>
</protein>
<evidence type="ECO:0000256" key="1">
    <source>
        <dbReference type="ARBA" id="ARBA00008714"/>
    </source>
</evidence>
<dbReference type="InterPro" id="IPR019831">
    <property type="entry name" value="Mn/Fe_SOD_N"/>
</dbReference>
<dbReference type="Proteomes" id="UP000199040">
    <property type="component" value="Unassembled WGS sequence"/>
</dbReference>
<dbReference type="InterPro" id="IPR019833">
    <property type="entry name" value="Mn/Fe_SOD_BS"/>
</dbReference>
<name>A0A1I3EVS1_9GAMM</name>
<comment type="catalytic activity">
    <reaction evidence="6">
        <text>2 superoxide + 2 H(+) = H2O2 + O2</text>
        <dbReference type="Rhea" id="RHEA:20696"/>
        <dbReference type="ChEBI" id="CHEBI:15378"/>
        <dbReference type="ChEBI" id="CHEBI:15379"/>
        <dbReference type="ChEBI" id="CHEBI:16240"/>
        <dbReference type="ChEBI" id="CHEBI:18421"/>
        <dbReference type="EC" id="1.15.1.1"/>
    </reaction>
</comment>
<feature type="domain" description="Manganese/iron superoxide dismutase N-terminal" evidence="7">
    <location>
        <begin position="2"/>
        <end position="85"/>
    </location>
</feature>
<dbReference type="Pfam" id="PF00081">
    <property type="entry name" value="Sod_Fe_N"/>
    <property type="match status" value="1"/>
</dbReference>
<dbReference type="Pfam" id="PF02777">
    <property type="entry name" value="Sod_Fe_C"/>
    <property type="match status" value="1"/>
</dbReference>
<evidence type="ECO:0000256" key="3">
    <source>
        <dbReference type="ARBA" id="ARBA00022723"/>
    </source>
</evidence>
<dbReference type="InterPro" id="IPR036314">
    <property type="entry name" value="SOD_C_sf"/>
</dbReference>
<feature type="domain" description="Manganese/iron superoxide dismutase C-terminal" evidence="8">
    <location>
        <begin position="92"/>
        <end position="195"/>
    </location>
</feature>
<reference evidence="9 10" key="1">
    <citation type="submission" date="2016-10" db="EMBL/GenBank/DDBJ databases">
        <authorList>
            <person name="de Groot N.N."/>
        </authorList>
    </citation>
    <scope>NUCLEOTIDE SEQUENCE [LARGE SCALE GENOMIC DNA]</scope>
    <source>
        <strain evidence="9 10">CGMCC 1.6848</strain>
    </source>
</reference>
<feature type="binding site" evidence="5">
    <location>
        <position position="77"/>
    </location>
    <ligand>
        <name>Mn(2+)</name>
        <dbReference type="ChEBI" id="CHEBI:29035"/>
    </ligand>
</feature>
<dbReference type="InterPro" id="IPR001189">
    <property type="entry name" value="Mn/Fe_SOD"/>
</dbReference>
<dbReference type="Gene3D" id="1.10.287.990">
    <property type="entry name" value="Fe,Mn superoxide dismutase (SOD) domain"/>
    <property type="match status" value="1"/>
</dbReference>
<comment type="function">
    <text evidence="6">Destroys radicals which are normally produced within the cells and which are toxic to biological systems.</text>
</comment>
<dbReference type="GO" id="GO:0046914">
    <property type="term" value="F:transition metal ion binding"/>
    <property type="evidence" value="ECO:0007669"/>
    <property type="project" value="UniProtKB-ARBA"/>
</dbReference>
<evidence type="ECO:0000259" key="7">
    <source>
        <dbReference type="Pfam" id="PF00081"/>
    </source>
</evidence>
<evidence type="ECO:0000256" key="4">
    <source>
        <dbReference type="ARBA" id="ARBA00023002"/>
    </source>
</evidence>
<keyword evidence="3 5" id="KW-0479">Metal-binding</keyword>
<evidence type="ECO:0000313" key="9">
    <source>
        <dbReference type="EMBL" id="SFI03084.1"/>
    </source>
</evidence>
<dbReference type="SUPFAM" id="SSF46609">
    <property type="entry name" value="Fe,Mn superoxide dismutase (SOD), N-terminal domain"/>
    <property type="match status" value="1"/>
</dbReference>
<accession>A0A1I3EVS1</accession>
<comment type="similarity">
    <text evidence="1 6">Belongs to the iron/manganese superoxide dismutase family.</text>
</comment>
<dbReference type="InterPro" id="IPR019832">
    <property type="entry name" value="Mn/Fe_SOD_C"/>
</dbReference>
<dbReference type="PANTHER" id="PTHR43595">
    <property type="entry name" value="37S RIBOSOMAL PROTEIN S26, MITOCHONDRIAL"/>
    <property type="match status" value="1"/>
</dbReference>
<dbReference type="PROSITE" id="PS00088">
    <property type="entry name" value="SOD_MN"/>
    <property type="match status" value="1"/>
</dbReference>
<dbReference type="AlphaFoldDB" id="A0A1I3EVS1"/>
<proteinExistence type="inferred from homology"/>
<dbReference type="InterPro" id="IPR036324">
    <property type="entry name" value="Mn/Fe_SOD_N_sf"/>
</dbReference>
<dbReference type="FunFam" id="3.55.40.20:FF:000001">
    <property type="entry name" value="Superoxide dismutase"/>
    <property type="match status" value="1"/>
</dbReference>
<keyword evidence="4 6" id="KW-0560">Oxidoreductase</keyword>
<keyword evidence="10" id="KW-1185">Reference proteome</keyword>
<feature type="binding site" evidence="5">
    <location>
        <position position="167"/>
    </location>
    <ligand>
        <name>Mn(2+)</name>
        <dbReference type="ChEBI" id="CHEBI:29035"/>
    </ligand>
</feature>
<evidence type="ECO:0000256" key="5">
    <source>
        <dbReference type="PIRSR" id="PIRSR000349-1"/>
    </source>
</evidence>
<dbReference type="EMBL" id="FOPY01000015">
    <property type="protein sequence ID" value="SFI03084.1"/>
    <property type="molecule type" value="Genomic_DNA"/>
</dbReference>
<feature type="binding site" evidence="5">
    <location>
        <position position="27"/>
    </location>
    <ligand>
        <name>Mn(2+)</name>
        <dbReference type="ChEBI" id="CHEBI:29035"/>
    </ligand>
</feature>
<dbReference type="PIRSF" id="PIRSF000349">
    <property type="entry name" value="SODismutase"/>
    <property type="match status" value="1"/>
</dbReference>
<dbReference type="PANTHER" id="PTHR43595:SF2">
    <property type="entry name" value="SMALL RIBOSOMAL SUBUNIT PROTEIN MS42"/>
    <property type="match status" value="1"/>
</dbReference>
<dbReference type="GO" id="GO:0004784">
    <property type="term" value="F:superoxide dismutase activity"/>
    <property type="evidence" value="ECO:0007669"/>
    <property type="project" value="UniProtKB-EC"/>
</dbReference>
<dbReference type="STRING" id="442341.SAMN04487959_11514"/>
<evidence type="ECO:0000259" key="8">
    <source>
        <dbReference type="Pfam" id="PF02777"/>
    </source>
</evidence>
<evidence type="ECO:0000256" key="2">
    <source>
        <dbReference type="ARBA" id="ARBA00012682"/>
    </source>
</evidence>
<dbReference type="PRINTS" id="PR01703">
    <property type="entry name" value="MNSODISMTASE"/>
</dbReference>
<dbReference type="GO" id="GO:0005737">
    <property type="term" value="C:cytoplasm"/>
    <property type="evidence" value="ECO:0007669"/>
    <property type="project" value="TreeGrafter"/>
</dbReference>